<protein>
    <submittedName>
        <fullName evidence="1">Uncharacterized protein</fullName>
    </submittedName>
</protein>
<organism evidence="1 2">
    <name type="scientific">Pistacia atlantica</name>
    <dbReference type="NCBI Taxonomy" id="434234"/>
    <lineage>
        <taxon>Eukaryota</taxon>
        <taxon>Viridiplantae</taxon>
        <taxon>Streptophyta</taxon>
        <taxon>Embryophyta</taxon>
        <taxon>Tracheophyta</taxon>
        <taxon>Spermatophyta</taxon>
        <taxon>Magnoliopsida</taxon>
        <taxon>eudicotyledons</taxon>
        <taxon>Gunneridae</taxon>
        <taxon>Pentapetalae</taxon>
        <taxon>rosids</taxon>
        <taxon>malvids</taxon>
        <taxon>Sapindales</taxon>
        <taxon>Anacardiaceae</taxon>
        <taxon>Pistacia</taxon>
    </lineage>
</organism>
<dbReference type="EMBL" id="CM047899">
    <property type="protein sequence ID" value="KAJ0102574.1"/>
    <property type="molecule type" value="Genomic_DNA"/>
</dbReference>
<proteinExistence type="predicted"/>
<keyword evidence="2" id="KW-1185">Reference proteome</keyword>
<sequence length="324" mass="35955">MVGKAFMETQQGQILNLQAVLKLSNLWNSSSTITTLVTGTIQSLSSINDLSYFEPISIMILPRLNYEYSLVIRALNEFNLRYTGDCDSSKNCGPFGGAVGDLPTAISFEQIQCLEKEKRMRVLVDFPSRSHAQFYRPFNLSTTLIREGLWDDKINQLCVVACPFLNMTDSLSSAQVGDCMTRLRLGFPAVWSIRDISNVIGTSWGIVTPLSVGDESYNGHSSPTRSSNSRISGSDVQLTESSQATCYLLSSTLKPCSHQVMNLGSIGWLEANEMHVRIIALVAFLLEVRLLQLSWSSRWFGANQVGLWFAEKSTLFLSFVTICG</sequence>
<accession>A0ACC1BU31</accession>
<name>A0ACC1BU31_9ROSI</name>
<reference evidence="2" key="1">
    <citation type="journal article" date="2023" name="G3 (Bethesda)">
        <title>Genome assembly and association tests identify interacting loci associated with vigor, precocity, and sex in interspecific pistachio rootstocks.</title>
        <authorList>
            <person name="Palmer W."/>
            <person name="Jacygrad E."/>
            <person name="Sagayaradj S."/>
            <person name="Cavanaugh K."/>
            <person name="Han R."/>
            <person name="Bertier L."/>
            <person name="Beede B."/>
            <person name="Kafkas S."/>
            <person name="Golino D."/>
            <person name="Preece J."/>
            <person name="Michelmore R."/>
        </authorList>
    </citation>
    <scope>NUCLEOTIDE SEQUENCE [LARGE SCALE GENOMIC DNA]</scope>
</reference>
<dbReference type="Proteomes" id="UP001164250">
    <property type="component" value="Chromosome 3"/>
</dbReference>
<gene>
    <name evidence="1" type="ORF">Patl1_04665</name>
</gene>
<comment type="caution">
    <text evidence="1">The sequence shown here is derived from an EMBL/GenBank/DDBJ whole genome shotgun (WGS) entry which is preliminary data.</text>
</comment>
<evidence type="ECO:0000313" key="2">
    <source>
        <dbReference type="Proteomes" id="UP001164250"/>
    </source>
</evidence>
<evidence type="ECO:0000313" key="1">
    <source>
        <dbReference type="EMBL" id="KAJ0102574.1"/>
    </source>
</evidence>